<dbReference type="InterPro" id="IPR002974">
    <property type="entry name" value="Cyt_P450_E_CYP52_ascomycetes"/>
</dbReference>
<evidence type="ECO:0000256" key="6">
    <source>
        <dbReference type="ARBA" id="ARBA00023004"/>
    </source>
</evidence>
<evidence type="ECO:0000256" key="5">
    <source>
        <dbReference type="ARBA" id="ARBA00023002"/>
    </source>
</evidence>
<evidence type="ECO:0000256" key="4">
    <source>
        <dbReference type="ARBA" id="ARBA00022723"/>
    </source>
</evidence>
<dbReference type="GO" id="GO:0005506">
    <property type="term" value="F:iron ion binding"/>
    <property type="evidence" value="ECO:0007669"/>
    <property type="project" value="InterPro"/>
</dbReference>
<dbReference type="InterPro" id="IPR036396">
    <property type="entry name" value="Cyt_P450_sf"/>
</dbReference>
<comment type="similarity">
    <text evidence="2 9">Belongs to the cytochrome P450 family.</text>
</comment>
<dbReference type="PRINTS" id="PR01239">
    <property type="entry name" value="EP450IICYP52"/>
</dbReference>
<dbReference type="GO" id="GO:0020037">
    <property type="term" value="F:heme binding"/>
    <property type="evidence" value="ECO:0007669"/>
    <property type="project" value="InterPro"/>
</dbReference>
<accession>A0A6A6EEB4</accession>
<dbReference type="Gene3D" id="1.10.630.10">
    <property type="entry name" value="Cytochrome P450"/>
    <property type="match status" value="1"/>
</dbReference>
<dbReference type="EMBL" id="ML994619">
    <property type="protein sequence ID" value="KAF2190084.1"/>
    <property type="molecule type" value="Genomic_DNA"/>
</dbReference>
<dbReference type="PROSITE" id="PS00086">
    <property type="entry name" value="CYTOCHROME_P450"/>
    <property type="match status" value="1"/>
</dbReference>
<dbReference type="Pfam" id="PF00067">
    <property type="entry name" value="p450"/>
    <property type="match status" value="1"/>
</dbReference>
<dbReference type="InterPro" id="IPR002402">
    <property type="entry name" value="Cyt_P450_E_grp-II"/>
</dbReference>
<keyword evidence="4 8" id="KW-0479">Metal-binding</keyword>
<evidence type="ECO:0000256" key="9">
    <source>
        <dbReference type="RuleBase" id="RU000461"/>
    </source>
</evidence>
<gene>
    <name evidence="10" type="ORF">K469DRAFT_561006</name>
</gene>
<dbReference type="Proteomes" id="UP000800200">
    <property type="component" value="Unassembled WGS sequence"/>
</dbReference>
<dbReference type="InterPro" id="IPR001128">
    <property type="entry name" value="Cyt_P450"/>
</dbReference>
<dbReference type="PRINTS" id="PR00464">
    <property type="entry name" value="EP450II"/>
</dbReference>
<dbReference type="PRINTS" id="PR00385">
    <property type="entry name" value="P450"/>
</dbReference>
<evidence type="ECO:0000256" key="2">
    <source>
        <dbReference type="ARBA" id="ARBA00010617"/>
    </source>
</evidence>
<dbReference type="SUPFAM" id="SSF48264">
    <property type="entry name" value="Cytochrome P450"/>
    <property type="match status" value="1"/>
</dbReference>
<evidence type="ECO:0000256" key="3">
    <source>
        <dbReference type="ARBA" id="ARBA00022617"/>
    </source>
</evidence>
<dbReference type="GO" id="GO:0016712">
    <property type="term" value="F:oxidoreductase activity, acting on paired donors, with incorporation or reduction of molecular oxygen, reduced flavin or flavoprotein as one donor, and incorporation of one atom of oxygen"/>
    <property type="evidence" value="ECO:0007669"/>
    <property type="project" value="InterPro"/>
</dbReference>
<dbReference type="InterPro" id="IPR047146">
    <property type="entry name" value="Cyt_P450_E_CYP52_fungi"/>
</dbReference>
<feature type="binding site" description="axial binding residue" evidence="8">
    <location>
        <position position="468"/>
    </location>
    <ligand>
        <name>heme</name>
        <dbReference type="ChEBI" id="CHEBI:30413"/>
    </ligand>
    <ligandPart>
        <name>Fe</name>
        <dbReference type="ChEBI" id="CHEBI:18248"/>
    </ligandPart>
</feature>
<dbReference type="OrthoDB" id="1470350at2759"/>
<dbReference type="PANTHER" id="PTHR24287">
    <property type="entry name" value="P450, PUTATIVE (EUROFUNG)-RELATED"/>
    <property type="match status" value="1"/>
</dbReference>
<evidence type="ECO:0000313" key="11">
    <source>
        <dbReference type="Proteomes" id="UP000800200"/>
    </source>
</evidence>
<evidence type="ECO:0000256" key="8">
    <source>
        <dbReference type="PIRSR" id="PIRSR602402-1"/>
    </source>
</evidence>
<proteinExistence type="inferred from homology"/>
<name>A0A6A6EEB4_9PEZI</name>
<sequence>MQTELIVGAALLIAIKVVVDILNHIQHAAKARRLGCKPPPNRTSLAFGIDHILQMTKADWDMRLPNFFIKTFEKMRAQEGRPVYTLRKSQLGEASFLTCDPKNIQAILASQFHDFDFGDIRRNAFHGMLGTGIFAADGKLWERSRALLRPQFSRDQISDLDLEERHVQNAMQAIPVSVDGWTDVVDLQTIFFRLTLDTSTEFLFGESVESQIRALQTQDNNDEALSHVTFSQEFDRSQWYLSSRVRLQRLYWMVDTRAFRHSIKVVHEYVDRFVHKALAGMPGKSDETLDGEKPKYVFLGALAEQTKDPLELRSQSLSIMLAGRDTTASLLSWFFRFMIEHPSVYHKLRNIVMEEFGSYREPRNITFASLKACRYLQFCMNETLRLNPVVSLNVRAATKDTTLPRGGGEQGLDPVYVRKGQMIMYSIHVTHRLKEYWGEDANDFKPQRWEGLKHGWEYLPFNGGPRICLGQQFALTEAAYVIVRLLQRFDRLEGVDHEKEVRTSQTLTSAPADLVKVRMHEAA</sequence>
<dbReference type="CDD" id="cd11063">
    <property type="entry name" value="CYP52"/>
    <property type="match status" value="1"/>
</dbReference>
<comment type="cofactor">
    <cofactor evidence="1 8">
        <name>heme</name>
        <dbReference type="ChEBI" id="CHEBI:30413"/>
    </cofactor>
</comment>
<keyword evidence="3 8" id="KW-0349">Heme</keyword>
<evidence type="ECO:0000313" key="10">
    <source>
        <dbReference type="EMBL" id="KAF2190084.1"/>
    </source>
</evidence>
<dbReference type="AlphaFoldDB" id="A0A6A6EEB4"/>
<reference evidence="10" key="1">
    <citation type="journal article" date="2020" name="Stud. Mycol.">
        <title>101 Dothideomycetes genomes: a test case for predicting lifestyles and emergence of pathogens.</title>
        <authorList>
            <person name="Haridas S."/>
            <person name="Albert R."/>
            <person name="Binder M."/>
            <person name="Bloem J."/>
            <person name="Labutti K."/>
            <person name="Salamov A."/>
            <person name="Andreopoulos B."/>
            <person name="Baker S."/>
            <person name="Barry K."/>
            <person name="Bills G."/>
            <person name="Bluhm B."/>
            <person name="Cannon C."/>
            <person name="Castanera R."/>
            <person name="Culley D."/>
            <person name="Daum C."/>
            <person name="Ezra D."/>
            <person name="Gonzalez J."/>
            <person name="Henrissat B."/>
            <person name="Kuo A."/>
            <person name="Liang C."/>
            <person name="Lipzen A."/>
            <person name="Lutzoni F."/>
            <person name="Magnuson J."/>
            <person name="Mondo S."/>
            <person name="Nolan M."/>
            <person name="Ohm R."/>
            <person name="Pangilinan J."/>
            <person name="Park H.-J."/>
            <person name="Ramirez L."/>
            <person name="Alfaro M."/>
            <person name="Sun H."/>
            <person name="Tritt A."/>
            <person name="Yoshinaga Y."/>
            <person name="Zwiers L.-H."/>
            <person name="Turgeon B."/>
            <person name="Goodwin S."/>
            <person name="Spatafora J."/>
            <person name="Crous P."/>
            <person name="Grigoriev I."/>
        </authorList>
    </citation>
    <scope>NUCLEOTIDE SEQUENCE</scope>
    <source>
        <strain evidence="10">CBS 207.26</strain>
    </source>
</reference>
<keyword evidence="6 8" id="KW-0408">Iron</keyword>
<keyword evidence="11" id="KW-1185">Reference proteome</keyword>
<dbReference type="PANTHER" id="PTHR24287:SF1">
    <property type="entry name" value="P450, PUTATIVE (EUROFUNG)-RELATED"/>
    <property type="match status" value="1"/>
</dbReference>
<dbReference type="InterPro" id="IPR017972">
    <property type="entry name" value="Cyt_P450_CS"/>
</dbReference>
<protein>
    <submittedName>
        <fullName evidence="10">Putative cytochrome P450 family protein</fullName>
    </submittedName>
</protein>
<organism evidence="10 11">
    <name type="scientific">Zopfia rhizophila CBS 207.26</name>
    <dbReference type="NCBI Taxonomy" id="1314779"/>
    <lineage>
        <taxon>Eukaryota</taxon>
        <taxon>Fungi</taxon>
        <taxon>Dikarya</taxon>
        <taxon>Ascomycota</taxon>
        <taxon>Pezizomycotina</taxon>
        <taxon>Dothideomycetes</taxon>
        <taxon>Dothideomycetes incertae sedis</taxon>
        <taxon>Zopfiaceae</taxon>
        <taxon>Zopfia</taxon>
    </lineage>
</organism>
<keyword evidence="7 9" id="KW-0503">Monooxygenase</keyword>
<keyword evidence="5 9" id="KW-0560">Oxidoreductase</keyword>
<evidence type="ECO:0000256" key="7">
    <source>
        <dbReference type="ARBA" id="ARBA00023033"/>
    </source>
</evidence>
<evidence type="ECO:0000256" key="1">
    <source>
        <dbReference type="ARBA" id="ARBA00001971"/>
    </source>
</evidence>